<dbReference type="EMBL" id="RJKX01000014">
    <property type="protein sequence ID" value="ROP91005.1"/>
    <property type="molecule type" value="Genomic_DNA"/>
</dbReference>
<dbReference type="AlphaFoldDB" id="A0A3N1LP60"/>
<dbReference type="PANTHER" id="PTHR22777:SF27">
    <property type="entry name" value="MAGNESIUM AND COBALT EFFLUX PROTEIN CORC"/>
    <property type="match status" value="1"/>
</dbReference>
<feature type="domain" description="CBS" evidence="6">
    <location>
        <begin position="79"/>
        <end position="139"/>
    </location>
</feature>
<dbReference type="SMART" id="SM00116">
    <property type="entry name" value="CBS"/>
    <property type="match status" value="2"/>
</dbReference>
<dbReference type="Proteomes" id="UP000278222">
    <property type="component" value="Unassembled WGS sequence"/>
</dbReference>
<name>A0A3N1LP60_9PROT</name>
<dbReference type="InterPro" id="IPR036318">
    <property type="entry name" value="FAD-bd_PCMH-like_sf"/>
</dbReference>
<dbReference type="RefSeq" id="WP_123690566.1">
    <property type="nucleotide sequence ID" value="NZ_RJKX01000014.1"/>
</dbReference>
<sequence length="301" mass="33239">MSESDGRPSSGPGAQRPRLRRLRDWWRGKRATQSDNGLGPSIAELIEERSQEDGPVDAHERTLIANVLRLRDETARDVAVPRADIVAIEAGTSFATLVRRFAEEQHSRLPVYRGTLDEVIGMVHVKDVLGFLDAGKSPRIENFVRRVLFVAPSTRVLDLLQQMRLSRIHMALVVDEFGGIDGLVTIEDLVEEIVGEIDDEHDVVTTPPEIVERPDGSFLVDGRASPFDVEARTGVPLGEAAEEEDVDTIGGLVASFAGRVPARGEVVRHESGAEFEILDADPRRIRRLRVRRAAAPEIIAK</sequence>
<dbReference type="SUPFAM" id="SSF54631">
    <property type="entry name" value="CBS-domain pair"/>
    <property type="match status" value="1"/>
</dbReference>
<proteinExistence type="inferred from homology"/>
<feature type="domain" description="CBS" evidence="6">
    <location>
        <begin position="143"/>
        <end position="200"/>
    </location>
</feature>
<evidence type="ECO:0000256" key="2">
    <source>
        <dbReference type="ARBA" id="ARBA00022737"/>
    </source>
</evidence>
<gene>
    <name evidence="7" type="ORF">EDC65_2865</name>
</gene>
<accession>A0A3N1LP60</accession>
<dbReference type="PROSITE" id="PS51371">
    <property type="entry name" value="CBS"/>
    <property type="match status" value="2"/>
</dbReference>
<reference evidence="7 8" key="1">
    <citation type="submission" date="2018-11" db="EMBL/GenBank/DDBJ databases">
        <title>Genomic Encyclopedia of Type Strains, Phase IV (KMG-IV): sequencing the most valuable type-strain genomes for metagenomic binning, comparative biology and taxonomic classification.</title>
        <authorList>
            <person name="Goeker M."/>
        </authorList>
    </citation>
    <scope>NUCLEOTIDE SEQUENCE [LARGE SCALE GENOMIC DNA]</scope>
    <source>
        <strain evidence="7 8">DSM 5900</strain>
    </source>
</reference>
<comment type="similarity">
    <text evidence="1">Belongs to the UPF0053 family. Hemolysin C subfamily.</text>
</comment>
<evidence type="ECO:0000256" key="3">
    <source>
        <dbReference type="ARBA" id="ARBA00023122"/>
    </source>
</evidence>
<dbReference type="Gene3D" id="3.30.465.10">
    <property type="match status" value="1"/>
</dbReference>
<keyword evidence="2" id="KW-0677">Repeat</keyword>
<keyword evidence="3 4" id="KW-0129">CBS domain</keyword>
<evidence type="ECO:0000256" key="5">
    <source>
        <dbReference type="SAM" id="MobiDB-lite"/>
    </source>
</evidence>
<organism evidence="7 8">
    <name type="scientific">Stella humosa</name>
    <dbReference type="NCBI Taxonomy" id="94"/>
    <lineage>
        <taxon>Bacteria</taxon>
        <taxon>Pseudomonadati</taxon>
        <taxon>Pseudomonadota</taxon>
        <taxon>Alphaproteobacteria</taxon>
        <taxon>Rhodospirillales</taxon>
        <taxon>Stellaceae</taxon>
        <taxon>Stella</taxon>
    </lineage>
</organism>
<dbReference type="InterPro" id="IPR044751">
    <property type="entry name" value="Ion_transp-like_CBS"/>
</dbReference>
<dbReference type="GO" id="GO:0050660">
    <property type="term" value="F:flavin adenine dinucleotide binding"/>
    <property type="evidence" value="ECO:0007669"/>
    <property type="project" value="InterPro"/>
</dbReference>
<dbReference type="SUPFAM" id="SSF56176">
    <property type="entry name" value="FAD-binding/transporter-associated domain-like"/>
    <property type="match status" value="1"/>
</dbReference>
<feature type="region of interest" description="Disordered" evidence="5">
    <location>
        <begin position="1"/>
        <end position="41"/>
    </location>
</feature>
<protein>
    <submittedName>
        <fullName evidence="7">CBS domain protein</fullName>
    </submittedName>
</protein>
<evidence type="ECO:0000313" key="7">
    <source>
        <dbReference type="EMBL" id="ROP91005.1"/>
    </source>
</evidence>
<dbReference type="InterPro" id="IPR046342">
    <property type="entry name" value="CBS_dom_sf"/>
</dbReference>
<dbReference type="GO" id="GO:0005886">
    <property type="term" value="C:plasma membrane"/>
    <property type="evidence" value="ECO:0007669"/>
    <property type="project" value="TreeGrafter"/>
</dbReference>
<dbReference type="Pfam" id="PF03471">
    <property type="entry name" value="CorC_HlyC"/>
    <property type="match status" value="1"/>
</dbReference>
<dbReference type="InterPro" id="IPR016169">
    <property type="entry name" value="FAD-bd_PCMH_sub2"/>
</dbReference>
<evidence type="ECO:0000313" key="8">
    <source>
        <dbReference type="Proteomes" id="UP000278222"/>
    </source>
</evidence>
<dbReference type="InterPro" id="IPR005170">
    <property type="entry name" value="Transptr-assoc_dom"/>
</dbReference>
<dbReference type="OrthoDB" id="9797674at2"/>
<evidence type="ECO:0000256" key="1">
    <source>
        <dbReference type="ARBA" id="ARBA00006446"/>
    </source>
</evidence>
<evidence type="ECO:0000256" key="4">
    <source>
        <dbReference type="PROSITE-ProRule" id="PRU00703"/>
    </source>
</evidence>
<dbReference type="FunFam" id="3.10.580.10:FF:000002">
    <property type="entry name" value="Magnesium/cobalt efflux protein CorC"/>
    <property type="match status" value="1"/>
</dbReference>
<dbReference type="InterPro" id="IPR000644">
    <property type="entry name" value="CBS_dom"/>
</dbReference>
<dbReference type="Pfam" id="PF00571">
    <property type="entry name" value="CBS"/>
    <property type="match status" value="2"/>
</dbReference>
<evidence type="ECO:0000259" key="6">
    <source>
        <dbReference type="PROSITE" id="PS51371"/>
    </source>
</evidence>
<dbReference type="Gene3D" id="3.10.580.10">
    <property type="entry name" value="CBS-domain"/>
    <property type="match status" value="1"/>
</dbReference>
<dbReference type="PANTHER" id="PTHR22777">
    <property type="entry name" value="HEMOLYSIN-RELATED"/>
    <property type="match status" value="1"/>
</dbReference>
<comment type="caution">
    <text evidence="7">The sequence shown here is derived from an EMBL/GenBank/DDBJ whole genome shotgun (WGS) entry which is preliminary data.</text>
</comment>
<dbReference type="SMART" id="SM01091">
    <property type="entry name" value="CorC_HlyC"/>
    <property type="match status" value="1"/>
</dbReference>
<dbReference type="CDD" id="cd04590">
    <property type="entry name" value="CBS_pair_CorC_HlyC_assoc"/>
    <property type="match status" value="1"/>
</dbReference>
<keyword evidence="8" id="KW-1185">Reference proteome</keyword>